<dbReference type="InterPro" id="IPR051935">
    <property type="entry name" value="HSDL2"/>
</dbReference>
<evidence type="ECO:0000313" key="5">
    <source>
        <dbReference type="EMBL" id="PTL39338.1"/>
    </source>
</evidence>
<dbReference type="InterPro" id="IPR003033">
    <property type="entry name" value="SCP2_sterol-bd_dom"/>
</dbReference>
<dbReference type="Gene3D" id="3.30.1050.10">
    <property type="entry name" value="SCP2 sterol-binding domain"/>
    <property type="match status" value="1"/>
</dbReference>
<reference evidence="5 6" key="1">
    <citation type="submission" date="2018-03" db="EMBL/GenBank/DDBJ databases">
        <title>Alkalicoccus saliphilus sp. nov., isolated from a mineral pool.</title>
        <authorList>
            <person name="Zhao B."/>
        </authorList>
    </citation>
    <scope>NUCLEOTIDE SEQUENCE [LARGE SCALE GENOMIC DNA]</scope>
    <source>
        <strain evidence="5 6">6AG</strain>
    </source>
</reference>
<dbReference type="OrthoDB" id="9804656at2"/>
<sequence>MTIAEALAGFTDRMEKNPEHIKDLSYVYEFHITDEKNGVYQLHIDEGKAAYYEKAVEEPKLVMKMDKTHFLKLAHDDLNAAMAYMSGRLKIDGEISHALKFQSLIKKYQV</sequence>
<evidence type="ECO:0000256" key="2">
    <source>
        <dbReference type="ARBA" id="ARBA00022857"/>
    </source>
</evidence>
<dbReference type="EMBL" id="PZJJ01000008">
    <property type="protein sequence ID" value="PTL39338.1"/>
    <property type="molecule type" value="Genomic_DNA"/>
</dbReference>
<keyword evidence="6" id="KW-1185">Reference proteome</keyword>
<name>A0A2T4U7F4_9BACI</name>
<keyword evidence="2" id="KW-0521">NADP</keyword>
<evidence type="ECO:0000256" key="3">
    <source>
        <dbReference type="ARBA" id="ARBA00023002"/>
    </source>
</evidence>
<accession>A0A2T4U7F4</accession>
<gene>
    <name evidence="5" type="ORF">C6Y45_06920</name>
</gene>
<evidence type="ECO:0000259" key="4">
    <source>
        <dbReference type="Pfam" id="PF02036"/>
    </source>
</evidence>
<evidence type="ECO:0000256" key="1">
    <source>
        <dbReference type="ARBA" id="ARBA00006484"/>
    </source>
</evidence>
<evidence type="ECO:0000313" key="6">
    <source>
        <dbReference type="Proteomes" id="UP000240509"/>
    </source>
</evidence>
<comment type="caution">
    <text evidence="5">The sequence shown here is derived from an EMBL/GenBank/DDBJ whole genome shotgun (WGS) entry which is preliminary data.</text>
</comment>
<proteinExistence type="inferred from homology"/>
<comment type="similarity">
    <text evidence="1">Belongs to the short-chain dehydrogenases/reductases (SDR) family.</text>
</comment>
<dbReference type="PANTHER" id="PTHR42808">
    <property type="entry name" value="HYDROXYSTEROID DEHYDROGENASE-LIKE PROTEIN 2"/>
    <property type="match status" value="1"/>
</dbReference>
<dbReference type="RefSeq" id="WP_107584500.1">
    <property type="nucleotide sequence ID" value="NZ_PZJJ01000008.1"/>
</dbReference>
<protein>
    <submittedName>
        <fullName evidence="5">Sterol carrier protein</fullName>
    </submittedName>
</protein>
<dbReference type="Pfam" id="PF02036">
    <property type="entry name" value="SCP2"/>
    <property type="match status" value="1"/>
</dbReference>
<feature type="domain" description="SCP2" evidence="4">
    <location>
        <begin position="14"/>
        <end position="106"/>
    </location>
</feature>
<dbReference type="SUPFAM" id="SSF55718">
    <property type="entry name" value="SCP-like"/>
    <property type="match status" value="1"/>
</dbReference>
<dbReference type="PANTHER" id="PTHR42808:SF3">
    <property type="entry name" value="HYDROXYSTEROID DEHYDROGENASE-LIKE PROTEIN 2"/>
    <property type="match status" value="1"/>
</dbReference>
<dbReference type="Proteomes" id="UP000240509">
    <property type="component" value="Unassembled WGS sequence"/>
</dbReference>
<dbReference type="InterPro" id="IPR036527">
    <property type="entry name" value="SCP2_sterol-bd_dom_sf"/>
</dbReference>
<dbReference type="GO" id="GO:0016491">
    <property type="term" value="F:oxidoreductase activity"/>
    <property type="evidence" value="ECO:0007669"/>
    <property type="project" value="UniProtKB-KW"/>
</dbReference>
<organism evidence="5 6">
    <name type="scientific">Alkalicoccus saliphilus</name>
    <dbReference type="NCBI Taxonomy" id="200989"/>
    <lineage>
        <taxon>Bacteria</taxon>
        <taxon>Bacillati</taxon>
        <taxon>Bacillota</taxon>
        <taxon>Bacilli</taxon>
        <taxon>Bacillales</taxon>
        <taxon>Bacillaceae</taxon>
        <taxon>Alkalicoccus</taxon>
    </lineage>
</organism>
<keyword evidence="3" id="KW-0560">Oxidoreductase</keyword>
<dbReference type="AlphaFoldDB" id="A0A2T4U7F4"/>